<dbReference type="Pfam" id="PF01799">
    <property type="entry name" value="Fer2_2"/>
    <property type="match status" value="1"/>
</dbReference>
<evidence type="ECO:0000259" key="7">
    <source>
        <dbReference type="PROSITE" id="PS51387"/>
    </source>
</evidence>
<dbReference type="Pfam" id="PF03450">
    <property type="entry name" value="CO_deh_flav_C"/>
    <property type="match status" value="1"/>
</dbReference>
<dbReference type="PANTHER" id="PTHR45444">
    <property type="entry name" value="XANTHINE DEHYDROGENASE"/>
    <property type="match status" value="1"/>
</dbReference>
<feature type="domain" description="FAD-binding PCMH-type" evidence="7">
    <location>
        <begin position="198"/>
        <end position="371"/>
    </location>
</feature>
<evidence type="ECO:0000313" key="8">
    <source>
        <dbReference type="EMBL" id="OCW55556.1"/>
    </source>
</evidence>
<dbReference type="GO" id="GO:0005506">
    <property type="term" value="F:iron ion binding"/>
    <property type="evidence" value="ECO:0007669"/>
    <property type="project" value="InterPro"/>
</dbReference>
<proteinExistence type="predicted"/>
<dbReference type="GO" id="GO:0071949">
    <property type="term" value="F:FAD binding"/>
    <property type="evidence" value="ECO:0007669"/>
    <property type="project" value="InterPro"/>
</dbReference>
<dbReference type="SUPFAM" id="SSF47741">
    <property type="entry name" value="CO dehydrogenase ISP C-domain like"/>
    <property type="match status" value="1"/>
</dbReference>
<gene>
    <name evidence="8" type="ORF">AWJ14_06090</name>
</gene>
<dbReference type="InterPro" id="IPR016169">
    <property type="entry name" value="FAD-bd_PCMH_sub2"/>
</dbReference>
<dbReference type="Gene3D" id="1.10.150.120">
    <property type="entry name" value="[2Fe-2S]-binding domain"/>
    <property type="match status" value="1"/>
</dbReference>
<dbReference type="InterPro" id="IPR012175">
    <property type="entry name" value="Xanth_DH_ssu_bac"/>
</dbReference>
<dbReference type="InterPro" id="IPR002346">
    <property type="entry name" value="Mopterin_DH_FAD-bd"/>
</dbReference>
<dbReference type="SMART" id="SM01092">
    <property type="entry name" value="CO_deh_flav_C"/>
    <property type="match status" value="1"/>
</dbReference>
<dbReference type="InterPro" id="IPR001041">
    <property type="entry name" value="2Fe-2S_ferredoxin-type"/>
</dbReference>
<keyword evidence="3" id="KW-0274">FAD</keyword>
<dbReference type="SUPFAM" id="SSF56176">
    <property type="entry name" value="FAD-binding/transporter-associated domain-like"/>
    <property type="match status" value="1"/>
</dbReference>
<dbReference type="SUPFAM" id="SSF54292">
    <property type="entry name" value="2Fe-2S ferredoxin-like"/>
    <property type="match status" value="1"/>
</dbReference>
<dbReference type="InterPro" id="IPR036683">
    <property type="entry name" value="CO_DH_flav_C_dom_sf"/>
</dbReference>
<evidence type="ECO:0000259" key="6">
    <source>
        <dbReference type="PROSITE" id="PS51085"/>
    </source>
</evidence>
<name>A0A1C1YQ72_9HYPH</name>
<dbReference type="PROSITE" id="PS51085">
    <property type="entry name" value="2FE2S_FER_2"/>
    <property type="match status" value="1"/>
</dbReference>
<dbReference type="STRING" id="1480615.AWJ14_06090"/>
<evidence type="ECO:0000313" key="9">
    <source>
        <dbReference type="Proteomes" id="UP000094795"/>
    </source>
</evidence>
<dbReference type="Gene3D" id="3.30.465.10">
    <property type="match status" value="1"/>
</dbReference>
<dbReference type="InterPro" id="IPR016166">
    <property type="entry name" value="FAD-bd_PCMH"/>
</dbReference>
<dbReference type="PIRSF" id="PIRSF036557">
    <property type="entry name" value="XdhA_RC"/>
    <property type="match status" value="1"/>
</dbReference>
<organism evidence="8 9">
    <name type="scientific">Hoeflea olei</name>
    <dbReference type="NCBI Taxonomy" id="1480615"/>
    <lineage>
        <taxon>Bacteria</taxon>
        <taxon>Pseudomonadati</taxon>
        <taxon>Pseudomonadota</taxon>
        <taxon>Alphaproteobacteria</taxon>
        <taxon>Hyphomicrobiales</taxon>
        <taxon>Rhizobiaceae</taxon>
        <taxon>Hoeflea</taxon>
    </lineage>
</organism>
<sequence length="494" mass="53361">MAPTHRSFIRFLLNDRTVELSGFAPDATLLDWLRLEQRLTGTKEGCAEGDCGACTVLVGRLDNGVLSYETVNACIRFVGSLDATHVVTIEHLNRPDGELSAVQQAMVEHHGSQCGFCTPGIVASLHALWLADPEPSEDAIERQLQGNLCRCTGYEPIVRAALAAAKTIPNEDNDRLVAAYGKTVETLTGFADHARITIDHARGQTLIPADADDLAALYADHPKATIVAGSTDVGLWVTKQMREIAPVIHVGHLEELRQVSFDEDGIRLGAGVSYTAARGAIVSAFPQMAELWDRIGGEQVRNMGTIGGNIANGSPIGDTPPPLIALGATVTLRKGEARRTLPLEAFFIEYGKQDRAPGEFVESVFVPALADDAYFAVYKISKRRDEDISAVCAAFMVRLDAEGMVSTARIAFGGMAGTPKRAGGAEKAITGQPWSWDTVQRARAALADDYQPLSDWRASAEYRMLSAQNLMIRFFLETCGAPARIERRPALAEA</sequence>
<dbReference type="Pfam" id="PF00111">
    <property type="entry name" value="Fer2"/>
    <property type="match status" value="1"/>
</dbReference>
<dbReference type="PROSITE" id="PS51387">
    <property type="entry name" value="FAD_PCMH"/>
    <property type="match status" value="1"/>
</dbReference>
<keyword evidence="4" id="KW-0560">Oxidoreductase</keyword>
<dbReference type="NCBIfam" id="TIGR02963">
    <property type="entry name" value="xanthine_xdhA"/>
    <property type="match status" value="1"/>
</dbReference>
<dbReference type="EMBL" id="LQZT01000050">
    <property type="protein sequence ID" value="OCW55556.1"/>
    <property type="molecule type" value="Genomic_DNA"/>
</dbReference>
<dbReference type="Gene3D" id="3.30.390.50">
    <property type="entry name" value="CO dehydrogenase flavoprotein, C-terminal domain"/>
    <property type="match status" value="1"/>
</dbReference>
<keyword evidence="9" id="KW-1185">Reference proteome</keyword>
<evidence type="ECO:0000256" key="4">
    <source>
        <dbReference type="ARBA" id="ARBA00023002"/>
    </source>
</evidence>
<dbReference type="CDD" id="cd00207">
    <property type="entry name" value="fer2"/>
    <property type="match status" value="1"/>
</dbReference>
<keyword evidence="2" id="KW-0479">Metal-binding</keyword>
<dbReference type="RefSeq" id="WP_066184403.1">
    <property type="nucleotide sequence ID" value="NZ_LQZT01000050.1"/>
</dbReference>
<dbReference type="InterPro" id="IPR005107">
    <property type="entry name" value="CO_DH_flav_C"/>
</dbReference>
<feature type="domain" description="2Fe-2S ferredoxin-type" evidence="6">
    <location>
        <begin position="7"/>
        <end position="92"/>
    </location>
</feature>
<accession>A0A1C1YQ72</accession>
<evidence type="ECO:0000256" key="5">
    <source>
        <dbReference type="ARBA" id="ARBA00023004"/>
    </source>
</evidence>
<dbReference type="Proteomes" id="UP000094795">
    <property type="component" value="Unassembled WGS sequence"/>
</dbReference>
<reference evidence="8 9" key="1">
    <citation type="submission" date="2015-12" db="EMBL/GenBank/DDBJ databases">
        <authorList>
            <person name="Shamseldin A."/>
            <person name="Moawad H."/>
            <person name="Abd El-Rahim W.M."/>
            <person name="Sadowsky M.J."/>
        </authorList>
    </citation>
    <scope>NUCLEOTIDE SEQUENCE [LARGE SCALE GENOMIC DNA]</scope>
    <source>
        <strain evidence="8 9">JC234</strain>
    </source>
</reference>
<evidence type="ECO:0000256" key="2">
    <source>
        <dbReference type="ARBA" id="ARBA00022723"/>
    </source>
</evidence>
<dbReference type="Gene3D" id="3.30.43.10">
    <property type="entry name" value="Uridine Diphospho-n-acetylenolpyruvylglucosamine Reductase, domain 2"/>
    <property type="match status" value="1"/>
</dbReference>
<protein>
    <submittedName>
        <fullName evidence="8">FAD-binding molybdopterin dehydrogenase</fullName>
    </submittedName>
</protein>
<dbReference type="PROSITE" id="PS00197">
    <property type="entry name" value="2FE2S_FER_1"/>
    <property type="match status" value="1"/>
</dbReference>
<dbReference type="InterPro" id="IPR014307">
    <property type="entry name" value="Xanthine_DH_ssu"/>
</dbReference>
<dbReference type="Pfam" id="PF00941">
    <property type="entry name" value="FAD_binding_5"/>
    <property type="match status" value="1"/>
</dbReference>
<dbReference type="InterPro" id="IPR016167">
    <property type="entry name" value="FAD-bd_PCMH_sub1"/>
</dbReference>
<dbReference type="InterPro" id="IPR036884">
    <property type="entry name" value="2Fe-2S-bd_dom_sf"/>
</dbReference>
<dbReference type="Gene3D" id="3.10.20.30">
    <property type="match status" value="1"/>
</dbReference>
<dbReference type="InterPro" id="IPR036010">
    <property type="entry name" value="2Fe-2S_ferredoxin-like_sf"/>
</dbReference>
<dbReference type="InterPro" id="IPR036318">
    <property type="entry name" value="FAD-bd_PCMH-like_sf"/>
</dbReference>
<dbReference type="InterPro" id="IPR006058">
    <property type="entry name" value="2Fe2S_fd_BS"/>
</dbReference>
<dbReference type="SUPFAM" id="SSF55447">
    <property type="entry name" value="CO dehydrogenase flavoprotein C-terminal domain-like"/>
    <property type="match status" value="1"/>
</dbReference>
<dbReference type="OrthoDB" id="9792018at2"/>
<dbReference type="InterPro" id="IPR012675">
    <property type="entry name" value="Beta-grasp_dom_sf"/>
</dbReference>
<dbReference type="GO" id="GO:0004854">
    <property type="term" value="F:xanthine dehydrogenase activity"/>
    <property type="evidence" value="ECO:0007669"/>
    <property type="project" value="InterPro"/>
</dbReference>
<evidence type="ECO:0000256" key="1">
    <source>
        <dbReference type="ARBA" id="ARBA00022630"/>
    </source>
</evidence>
<keyword evidence="1" id="KW-0285">Flavoprotein</keyword>
<dbReference type="InterPro" id="IPR016208">
    <property type="entry name" value="Ald_Oxase/xanthine_DH-like"/>
</dbReference>
<comment type="caution">
    <text evidence="8">The sequence shown here is derived from an EMBL/GenBank/DDBJ whole genome shotgun (WGS) entry which is preliminary data.</text>
</comment>
<dbReference type="AlphaFoldDB" id="A0A1C1YQ72"/>
<dbReference type="PANTHER" id="PTHR45444:SF3">
    <property type="entry name" value="XANTHINE DEHYDROGENASE"/>
    <property type="match status" value="1"/>
</dbReference>
<keyword evidence="5" id="KW-0408">Iron</keyword>
<evidence type="ECO:0000256" key="3">
    <source>
        <dbReference type="ARBA" id="ARBA00022827"/>
    </source>
</evidence>
<dbReference type="GO" id="GO:0051537">
    <property type="term" value="F:2 iron, 2 sulfur cluster binding"/>
    <property type="evidence" value="ECO:0007669"/>
    <property type="project" value="InterPro"/>
</dbReference>
<dbReference type="InterPro" id="IPR002888">
    <property type="entry name" value="2Fe-2S-bd"/>
</dbReference>